<evidence type="ECO:0000256" key="3">
    <source>
        <dbReference type="ARBA" id="ARBA00022597"/>
    </source>
</evidence>
<evidence type="ECO:0000313" key="8">
    <source>
        <dbReference type="EMBL" id="MBO8414535.1"/>
    </source>
</evidence>
<dbReference type="GO" id="GO:0016020">
    <property type="term" value="C:membrane"/>
    <property type="evidence" value="ECO:0007669"/>
    <property type="project" value="InterPro"/>
</dbReference>
<feature type="transmembrane region" description="Helical" evidence="7">
    <location>
        <begin position="248"/>
        <end position="268"/>
    </location>
</feature>
<feature type="transmembrane region" description="Helical" evidence="7">
    <location>
        <begin position="171"/>
        <end position="188"/>
    </location>
</feature>
<keyword evidence="5 7" id="KW-1133">Transmembrane helix</keyword>
<comment type="similarity">
    <text evidence="2">Belongs to the GRP transporter (TC 2.A.7.5) family.</text>
</comment>
<evidence type="ECO:0000256" key="6">
    <source>
        <dbReference type="ARBA" id="ARBA00023136"/>
    </source>
</evidence>
<comment type="caution">
    <text evidence="8">The sequence shown here is derived from an EMBL/GenBank/DDBJ whole genome shotgun (WGS) entry which is preliminary data.</text>
</comment>
<evidence type="ECO:0000313" key="9">
    <source>
        <dbReference type="Proteomes" id="UP000823629"/>
    </source>
</evidence>
<dbReference type="AlphaFoldDB" id="A0A9D9GSW1"/>
<gene>
    <name evidence="8" type="ORF">IAC78_03590</name>
</gene>
<comment type="subcellular location">
    <subcellularLocation>
        <location evidence="1">Membrane</location>
        <topology evidence="1">Multi-pass membrane protein</topology>
    </subcellularLocation>
</comment>
<name>A0A9D9GSW1_9BACL</name>
<reference evidence="8" key="1">
    <citation type="submission" date="2020-10" db="EMBL/GenBank/DDBJ databases">
        <authorList>
            <person name="Gilroy R."/>
        </authorList>
    </citation>
    <scope>NUCLEOTIDE SEQUENCE</scope>
    <source>
        <strain evidence="8">1748</strain>
    </source>
</reference>
<feature type="transmembrane region" description="Helical" evidence="7">
    <location>
        <begin position="39"/>
        <end position="62"/>
    </location>
</feature>
<evidence type="ECO:0000256" key="7">
    <source>
        <dbReference type="SAM" id="Phobius"/>
    </source>
</evidence>
<accession>A0A9D9GSW1</accession>
<feature type="transmembrane region" description="Helical" evidence="7">
    <location>
        <begin position="308"/>
        <end position="326"/>
    </location>
</feature>
<dbReference type="Pfam" id="PF06800">
    <property type="entry name" value="Sugar_transport"/>
    <property type="match status" value="1"/>
</dbReference>
<feature type="transmembrane region" description="Helical" evidence="7">
    <location>
        <begin position="274"/>
        <end position="296"/>
    </location>
</feature>
<evidence type="ECO:0000256" key="5">
    <source>
        <dbReference type="ARBA" id="ARBA00022989"/>
    </source>
</evidence>
<feature type="transmembrane region" description="Helical" evidence="7">
    <location>
        <begin position="134"/>
        <end position="155"/>
    </location>
</feature>
<keyword evidence="4 7" id="KW-0812">Transmembrane</keyword>
<evidence type="ECO:0000256" key="2">
    <source>
        <dbReference type="ARBA" id="ARBA00006117"/>
    </source>
</evidence>
<keyword evidence="6 7" id="KW-0472">Membrane</keyword>
<dbReference type="InterPro" id="IPR010651">
    <property type="entry name" value="Sugar_transport"/>
</dbReference>
<proteinExistence type="inferred from homology"/>
<feature type="transmembrane region" description="Helical" evidence="7">
    <location>
        <begin position="74"/>
        <end position="94"/>
    </location>
</feature>
<dbReference type="PANTHER" id="PTHR16119:SF17">
    <property type="entry name" value="TRANSMEMBRANE PROTEIN 144"/>
    <property type="match status" value="1"/>
</dbReference>
<dbReference type="GO" id="GO:0015144">
    <property type="term" value="F:carbohydrate transmembrane transporter activity"/>
    <property type="evidence" value="ECO:0007669"/>
    <property type="project" value="InterPro"/>
</dbReference>
<organism evidence="8 9">
    <name type="scientific">Candidatus Scatoplasma merdavium</name>
    <dbReference type="NCBI Taxonomy" id="2840932"/>
    <lineage>
        <taxon>Bacteria</taxon>
        <taxon>Bacillati</taxon>
        <taxon>Bacillota</taxon>
        <taxon>Bacilli</taxon>
        <taxon>Bacillales</taxon>
        <taxon>Candidatus Scatoplasma</taxon>
    </lineage>
</organism>
<dbReference type="PANTHER" id="PTHR16119">
    <property type="entry name" value="TRANSMEMBRANE PROTEIN 144"/>
    <property type="match status" value="1"/>
</dbReference>
<evidence type="ECO:0000256" key="4">
    <source>
        <dbReference type="ARBA" id="ARBA00022692"/>
    </source>
</evidence>
<dbReference type="GO" id="GO:0012505">
    <property type="term" value="C:endomembrane system"/>
    <property type="evidence" value="ECO:0007669"/>
    <property type="project" value="UniProtKB-SubCell"/>
</dbReference>
<dbReference type="Proteomes" id="UP000823629">
    <property type="component" value="Unassembled WGS sequence"/>
</dbReference>
<reference evidence="8" key="2">
    <citation type="journal article" date="2021" name="PeerJ">
        <title>Extensive microbial diversity within the chicken gut microbiome revealed by metagenomics and culture.</title>
        <authorList>
            <person name="Gilroy R."/>
            <person name="Ravi A."/>
            <person name="Getino M."/>
            <person name="Pursley I."/>
            <person name="Horton D.L."/>
            <person name="Alikhan N.F."/>
            <person name="Baker D."/>
            <person name="Gharbi K."/>
            <person name="Hall N."/>
            <person name="Watson M."/>
            <person name="Adriaenssens E.M."/>
            <person name="Foster-Nyarko E."/>
            <person name="Jarju S."/>
            <person name="Secka A."/>
            <person name="Antonio M."/>
            <person name="Oren A."/>
            <person name="Chaudhuri R.R."/>
            <person name="La Ragione R."/>
            <person name="Hildebrand F."/>
            <person name="Pallen M.J."/>
        </authorList>
    </citation>
    <scope>NUCLEOTIDE SEQUENCE</scope>
    <source>
        <strain evidence="8">1748</strain>
    </source>
</reference>
<dbReference type="CDD" id="cd23110">
    <property type="entry name" value="GRP"/>
    <property type="match status" value="1"/>
</dbReference>
<protein>
    <submittedName>
        <fullName evidence="8">Uncharacterized protein</fullName>
    </submittedName>
</protein>
<sequence length="329" mass="35606">MKSPSLVIYFLRMGYLFGCIAALFWGLKPPAITKIKADSLTTQLGTGIAVLIVSIIAFFITFNQSVNGLASEGGSSIILFSTLSGVSWALGQFFQFFCYLSLTTSIGFCISTAFTLVSNAVFSIVLFHDWSTPMQLGLGISAIFVIILGACMTVYKPKEKGENTKKNKKNLIIGVTCALIAGILFALYSTLPRYATSSSAPTSVLLPHGIGTFLGSIFVVILYRIYVKYHNEKNENKIKLDRVFNSKLAPSLIPGLLSSISNILLIYANADIGSAIGFSLTQMSVVVSSLVSLFFLEEYKINTKMQNILIIVGSLIILAGGIMIGFTKM</sequence>
<feature type="transmembrane region" description="Helical" evidence="7">
    <location>
        <begin position="6"/>
        <end position="27"/>
    </location>
</feature>
<evidence type="ECO:0000256" key="1">
    <source>
        <dbReference type="ARBA" id="ARBA00004141"/>
    </source>
</evidence>
<keyword evidence="3" id="KW-0762">Sugar transport</keyword>
<feature type="transmembrane region" description="Helical" evidence="7">
    <location>
        <begin position="106"/>
        <end position="128"/>
    </location>
</feature>
<dbReference type="EMBL" id="JADING010000100">
    <property type="protein sequence ID" value="MBO8414535.1"/>
    <property type="molecule type" value="Genomic_DNA"/>
</dbReference>
<feature type="transmembrane region" description="Helical" evidence="7">
    <location>
        <begin position="208"/>
        <end position="227"/>
    </location>
</feature>
<keyword evidence="3" id="KW-0813">Transport</keyword>